<dbReference type="GO" id="GO:1990837">
    <property type="term" value="F:sequence-specific double-stranded DNA binding"/>
    <property type="evidence" value="ECO:0007669"/>
    <property type="project" value="TreeGrafter"/>
</dbReference>
<feature type="domain" description="BED-type" evidence="6">
    <location>
        <begin position="216"/>
        <end position="272"/>
    </location>
</feature>
<keyword evidence="8" id="KW-1185">Reference proteome</keyword>
<dbReference type="GO" id="GO:0005634">
    <property type="term" value="C:nucleus"/>
    <property type="evidence" value="ECO:0007669"/>
    <property type="project" value="TreeGrafter"/>
</dbReference>
<evidence type="ECO:0000256" key="1">
    <source>
        <dbReference type="ARBA" id="ARBA00022723"/>
    </source>
</evidence>
<dbReference type="GO" id="GO:0008270">
    <property type="term" value="F:zinc ion binding"/>
    <property type="evidence" value="ECO:0007669"/>
    <property type="project" value="UniProtKB-KW"/>
</dbReference>
<dbReference type="InterPro" id="IPR003656">
    <property type="entry name" value="Znf_BED"/>
</dbReference>
<dbReference type="PANTHER" id="PTHR34396:SF27">
    <property type="entry name" value="OS08G0208700 PROTEIN"/>
    <property type="match status" value="1"/>
</dbReference>
<dbReference type="EMBL" id="CP144754">
    <property type="protein sequence ID" value="WVZ96107.1"/>
    <property type="molecule type" value="Genomic_DNA"/>
</dbReference>
<dbReference type="AlphaFoldDB" id="A0AAQ3UTX9"/>
<name>A0AAQ3UTX9_PASNO</name>
<dbReference type="InterPro" id="IPR053031">
    <property type="entry name" value="Cuticle_assoc_protein"/>
</dbReference>
<dbReference type="GO" id="GO:0006357">
    <property type="term" value="P:regulation of transcription by RNA polymerase II"/>
    <property type="evidence" value="ECO:0007669"/>
    <property type="project" value="TreeGrafter"/>
</dbReference>
<evidence type="ECO:0000256" key="2">
    <source>
        <dbReference type="ARBA" id="ARBA00022771"/>
    </source>
</evidence>
<evidence type="ECO:0000256" key="4">
    <source>
        <dbReference type="PROSITE-ProRule" id="PRU00027"/>
    </source>
</evidence>
<evidence type="ECO:0000313" key="8">
    <source>
        <dbReference type="Proteomes" id="UP001341281"/>
    </source>
</evidence>
<evidence type="ECO:0000256" key="5">
    <source>
        <dbReference type="SAM" id="MobiDB-lite"/>
    </source>
</evidence>
<feature type="region of interest" description="Disordered" evidence="5">
    <location>
        <begin position="279"/>
        <end position="302"/>
    </location>
</feature>
<feature type="region of interest" description="Disordered" evidence="5">
    <location>
        <begin position="197"/>
        <end position="218"/>
    </location>
</feature>
<reference evidence="7 8" key="1">
    <citation type="submission" date="2024-02" db="EMBL/GenBank/DDBJ databases">
        <title>High-quality chromosome-scale genome assembly of Pensacola bahiagrass (Paspalum notatum Flugge var. saurae).</title>
        <authorList>
            <person name="Vega J.M."/>
            <person name="Podio M."/>
            <person name="Orjuela J."/>
            <person name="Siena L.A."/>
            <person name="Pessino S.C."/>
            <person name="Combes M.C."/>
            <person name="Mariac C."/>
            <person name="Albertini E."/>
            <person name="Pupilli F."/>
            <person name="Ortiz J.P.A."/>
            <person name="Leblanc O."/>
        </authorList>
    </citation>
    <scope>NUCLEOTIDE SEQUENCE [LARGE SCALE GENOMIC DNA]</scope>
    <source>
        <strain evidence="7">R1</strain>
        <tissue evidence="7">Leaf</tissue>
    </source>
</reference>
<feature type="compositionally biased region" description="Polar residues" evidence="5">
    <location>
        <begin position="84"/>
        <end position="106"/>
    </location>
</feature>
<dbReference type="SMART" id="SM00614">
    <property type="entry name" value="ZnF_BED"/>
    <property type="match status" value="1"/>
</dbReference>
<feature type="compositionally biased region" description="Basic and acidic residues" evidence="5">
    <location>
        <begin position="197"/>
        <end position="211"/>
    </location>
</feature>
<evidence type="ECO:0000313" key="7">
    <source>
        <dbReference type="EMBL" id="WVZ96107.1"/>
    </source>
</evidence>
<keyword evidence="3" id="KW-0862">Zinc</keyword>
<feature type="region of interest" description="Disordered" evidence="5">
    <location>
        <begin position="1"/>
        <end position="124"/>
    </location>
</feature>
<protein>
    <recommendedName>
        <fullName evidence="6">BED-type domain-containing protein</fullName>
    </recommendedName>
</protein>
<feature type="compositionally biased region" description="Pro residues" evidence="5">
    <location>
        <begin position="1"/>
        <end position="14"/>
    </location>
</feature>
<accession>A0AAQ3UTX9</accession>
<keyword evidence="1" id="KW-0479">Metal-binding</keyword>
<dbReference type="PANTHER" id="PTHR34396">
    <property type="entry name" value="OS03G0264950 PROTEIN-RELATED"/>
    <property type="match status" value="1"/>
</dbReference>
<evidence type="ECO:0000256" key="3">
    <source>
        <dbReference type="ARBA" id="ARBA00022833"/>
    </source>
</evidence>
<proteinExistence type="predicted"/>
<dbReference type="Pfam" id="PF02892">
    <property type="entry name" value="zf-BED"/>
    <property type="match status" value="1"/>
</dbReference>
<dbReference type="Proteomes" id="UP001341281">
    <property type="component" value="Chromosome 10"/>
</dbReference>
<gene>
    <name evidence="7" type="ORF">U9M48_041788</name>
</gene>
<keyword evidence="2 4" id="KW-0863">Zinc-finger</keyword>
<sequence length="302" mass="33671">MPDPFPPPTPPLPHSAPWAGRLCSFPAPWAGRRSTTRRCSHPAPWAGRRSTTRRCSHPAPWAGRRISGGVEPYPLLHPPVRGQDSCQARRTKMVSSNESQSSGQPDTSEEEVESSDLNGQVPVKKVWKPRKPRTTTKWPIDKMTKLKLMDAQRARKAKGRIRRLAGLNARHQIPITVEQIVRPSEDVVIQLDEGEEKLAEDAEEAGTDKNARKPMAPSSEMWDHFTGVVKQGKCKYCSRVIRADTYVNGTNAMRRHFNICKRNFHKNNKDSTQATLKVAQGEGGSTSRKMHALPLKGGPRAS</sequence>
<dbReference type="PROSITE" id="PS50808">
    <property type="entry name" value="ZF_BED"/>
    <property type="match status" value="1"/>
</dbReference>
<organism evidence="7 8">
    <name type="scientific">Paspalum notatum var. saurae</name>
    <dbReference type="NCBI Taxonomy" id="547442"/>
    <lineage>
        <taxon>Eukaryota</taxon>
        <taxon>Viridiplantae</taxon>
        <taxon>Streptophyta</taxon>
        <taxon>Embryophyta</taxon>
        <taxon>Tracheophyta</taxon>
        <taxon>Spermatophyta</taxon>
        <taxon>Magnoliopsida</taxon>
        <taxon>Liliopsida</taxon>
        <taxon>Poales</taxon>
        <taxon>Poaceae</taxon>
        <taxon>PACMAD clade</taxon>
        <taxon>Panicoideae</taxon>
        <taxon>Andropogonodae</taxon>
        <taxon>Paspaleae</taxon>
        <taxon>Paspalinae</taxon>
        <taxon>Paspalum</taxon>
    </lineage>
</organism>
<evidence type="ECO:0000259" key="6">
    <source>
        <dbReference type="PROSITE" id="PS50808"/>
    </source>
</evidence>